<evidence type="ECO:0000313" key="1">
    <source>
        <dbReference type="EMBL" id="KAK9098598.1"/>
    </source>
</evidence>
<evidence type="ECO:0000313" key="2">
    <source>
        <dbReference type="Proteomes" id="UP001420932"/>
    </source>
</evidence>
<dbReference type="EMBL" id="JBBNAF010000011">
    <property type="protein sequence ID" value="KAK9098598.1"/>
    <property type="molecule type" value="Genomic_DNA"/>
</dbReference>
<dbReference type="AlphaFoldDB" id="A0AAP0EXK7"/>
<dbReference type="Proteomes" id="UP001420932">
    <property type="component" value="Unassembled WGS sequence"/>
</dbReference>
<protein>
    <submittedName>
        <fullName evidence="1">Uncharacterized protein</fullName>
    </submittedName>
</protein>
<sequence>MATSLDTRFHGYAPKNRCPDPKEDSTLYSYTNNVGQFLLASLCCGESERPQSLGVPSKELIVETDEANRKNYTPTRSNSCLNSWSHYFSEYDFEAHLVDFGMPMACLNHTPTCITGSIGYIDLEFADVRDKPLITPSGNT</sequence>
<name>A0AAP0EXK7_9MAGN</name>
<gene>
    <name evidence="1" type="ORF">Syun_025643</name>
</gene>
<proteinExistence type="predicted"/>
<reference evidence="1 2" key="1">
    <citation type="submission" date="2024-01" db="EMBL/GenBank/DDBJ databases">
        <title>Genome assemblies of Stephania.</title>
        <authorList>
            <person name="Yang L."/>
        </authorList>
    </citation>
    <scope>NUCLEOTIDE SEQUENCE [LARGE SCALE GENOMIC DNA]</scope>
    <source>
        <strain evidence="1">YNDBR</strain>
        <tissue evidence="1">Leaf</tissue>
    </source>
</reference>
<comment type="caution">
    <text evidence="1">The sequence shown here is derived from an EMBL/GenBank/DDBJ whole genome shotgun (WGS) entry which is preliminary data.</text>
</comment>
<keyword evidence="2" id="KW-1185">Reference proteome</keyword>
<organism evidence="1 2">
    <name type="scientific">Stephania yunnanensis</name>
    <dbReference type="NCBI Taxonomy" id="152371"/>
    <lineage>
        <taxon>Eukaryota</taxon>
        <taxon>Viridiplantae</taxon>
        <taxon>Streptophyta</taxon>
        <taxon>Embryophyta</taxon>
        <taxon>Tracheophyta</taxon>
        <taxon>Spermatophyta</taxon>
        <taxon>Magnoliopsida</taxon>
        <taxon>Ranunculales</taxon>
        <taxon>Menispermaceae</taxon>
        <taxon>Menispermoideae</taxon>
        <taxon>Cissampelideae</taxon>
        <taxon>Stephania</taxon>
    </lineage>
</organism>
<accession>A0AAP0EXK7</accession>